<sequence length="560" mass="60975">MQDTYDYIVVGAGSAGCVIASRLADTGCDTVALLEAGGHDHSKLVTIPIGIAVTYPKAGPFNYGYITEPQPALHGRRGFQPRGRGLGGSSSINGMVYVRGTRNDYDHWAALGCDGWSYDDVLPYFKRSERNARLAGRPEDAFHGGLGQLHVVDTRTTNPFARRFIEAAEAAGYPYNDDFNGAVQEGFGYFQRTQRDGERWNTARAFLHGGDAGTLNGNRKNLDVLPGSQVLRILFEGRRAVGVLVERDGVQRRLTARREIILSGGAFGSPQILMTSGIGPAAHLRELGIPVVHDAPGVGQNLQEHPNVKLHYRHPSTDFYASSFRGALRLLSEWRRYRHSRDGMFAQTIAESGGFVKSRPGLADPDLQLHFSLTLGDAKAKHIHGYSCLVCALRPHSRGKLLLASPDARVAPRIDQNLLADARDMDLMVEGVKVVRRILSQPPLARMGGRMHFDAELRFDGSDDDAIREMLRQRMDIAFHPVGTCRMGSDAASVLDPALRVRGVEGLRVADASIMPALVGGNTNAPAIMIGEKAADLVRGIERPGGMPGPDWHEDHLATA</sequence>
<comment type="similarity">
    <text evidence="2 6">Belongs to the GMC oxidoreductase family.</text>
</comment>
<accession>A0A1K0IM66</accession>
<dbReference type="Pfam" id="PF00732">
    <property type="entry name" value="GMC_oxred_N"/>
    <property type="match status" value="1"/>
</dbReference>
<dbReference type="InterPro" id="IPR036188">
    <property type="entry name" value="FAD/NAD-bd_sf"/>
</dbReference>
<proteinExistence type="inferred from homology"/>
<dbReference type="PANTHER" id="PTHR11552">
    <property type="entry name" value="GLUCOSE-METHANOL-CHOLINE GMC OXIDOREDUCTASE"/>
    <property type="match status" value="1"/>
</dbReference>
<dbReference type="SUPFAM" id="SSF51905">
    <property type="entry name" value="FAD/NAD(P)-binding domain"/>
    <property type="match status" value="1"/>
</dbReference>
<comment type="cofactor">
    <cofactor evidence="1 5">
        <name>FAD</name>
        <dbReference type="ChEBI" id="CHEBI:57692"/>
    </cofactor>
</comment>
<evidence type="ECO:0000313" key="9">
    <source>
        <dbReference type="EMBL" id="SCU86994.1"/>
    </source>
</evidence>
<protein>
    <submittedName>
        <fullName evidence="9">Alcohol dehydrogenase (Acceptor)</fullName>
        <ecNumber evidence="9">1.1.99.-</ecNumber>
    </submittedName>
</protein>
<gene>
    <name evidence="9" type="primary">alkJ</name>
    <name evidence="9" type="ORF">CNECB9_4640019</name>
</gene>
<dbReference type="InterPro" id="IPR012132">
    <property type="entry name" value="GMC_OxRdtase"/>
</dbReference>
<keyword evidence="9" id="KW-0560">Oxidoreductase</keyword>
<dbReference type="SUPFAM" id="SSF54373">
    <property type="entry name" value="FAD-linked reductases, C-terminal domain"/>
    <property type="match status" value="1"/>
</dbReference>
<evidence type="ECO:0000256" key="1">
    <source>
        <dbReference type="ARBA" id="ARBA00001974"/>
    </source>
</evidence>
<keyword evidence="3 6" id="KW-0285">Flavoprotein</keyword>
<dbReference type="EC" id="1.1.99.-" evidence="9"/>
<dbReference type="AlphaFoldDB" id="A0A1K0IM66"/>
<dbReference type="InterPro" id="IPR007867">
    <property type="entry name" value="GMC_OxRtase_C"/>
</dbReference>
<keyword evidence="4 5" id="KW-0274">FAD</keyword>
<feature type="binding site" evidence="5">
    <location>
        <position position="230"/>
    </location>
    <ligand>
        <name>FAD</name>
        <dbReference type="ChEBI" id="CHEBI:57692"/>
    </ligand>
</feature>
<dbReference type="Gene3D" id="3.50.50.60">
    <property type="entry name" value="FAD/NAD(P)-binding domain"/>
    <property type="match status" value="1"/>
</dbReference>
<dbReference type="GO" id="GO:0016614">
    <property type="term" value="F:oxidoreductase activity, acting on CH-OH group of donors"/>
    <property type="evidence" value="ECO:0007669"/>
    <property type="project" value="InterPro"/>
</dbReference>
<feature type="binding site" evidence="5">
    <location>
        <begin position="93"/>
        <end position="96"/>
    </location>
    <ligand>
        <name>FAD</name>
        <dbReference type="ChEBI" id="CHEBI:57692"/>
    </ligand>
</feature>
<dbReference type="GO" id="GO:0050660">
    <property type="term" value="F:flavin adenine dinucleotide binding"/>
    <property type="evidence" value="ECO:0007669"/>
    <property type="project" value="InterPro"/>
</dbReference>
<evidence type="ECO:0000256" key="3">
    <source>
        <dbReference type="ARBA" id="ARBA00022630"/>
    </source>
</evidence>
<dbReference type="PROSITE" id="PS00623">
    <property type="entry name" value="GMC_OXRED_1"/>
    <property type="match status" value="1"/>
</dbReference>
<evidence type="ECO:0000256" key="6">
    <source>
        <dbReference type="RuleBase" id="RU003968"/>
    </source>
</evidence>
<dbReference type="PIRSF" id="PIRSF000137">
    <property type="entry name" value="Alcohol_oxidase"/>
    <property type="match status" value="1"/>
</dbReference>
<dbReference type="InterPro" id="IPR000172">
    <property type="entry name" value="GMC_OxRdtase_N"/>
</dbReference>
<evidence type="ECO:0000256" key="5">
    <source>
        <dbReference type="PIRSR" id="PIRSR000137-2"/>
    </source>
</evidence>
<evidence type="ECO:0000256" key="2">
    <source>
        <dbReference type="ARBA" id="ARBA00010790"/>
    </source>
</evidence>
<dbReference type="Pfam" id="PF05199">
    <property type="entry name" value="GMC_oxred_C"/>
    <property type="match status" value="1"/>
</dbReference>
<evidence type="ECO:0000256" key="4">
    <source>
        <dbReference type="ARBA" id="ARBA00022827"/>
    </source>
</evidence>
<dbReference type="PROSITE" id="PS00624">
    <property type="entry name" value="GMC_OXRED_2"/>
    <property type="match status" value="1"/>
</dbReference>
<organism evidence="9">
    <name type="scientific">Cupriavidus necator</name>
    <name type="common">Alcaligenes eutrophus</name>
    <name type="synonym">Ralstonia eutropha</name>
    <dbReference type="NCBI Taxonomy" id="106590"/>
    <lineage>
        <taxon>Bacteria</taxon>
        <taxon>Pseudomonadati</taxon>
        <taxon>Pseudomonadota</taxon>
        <taxon>Betaproteobacteria</taxon>
        <taxon>Burkholderiales</taxon>
        <taxon>Burkholderiaceae</taxon>
        <taxon>Cupriavidus</taxon>
    </lineage>
</organism>
<feature type="domain" description="Glucose-methanol-choline oxidoreductase N-terminal" evidence="8">
    <location>
        <begin position="265"/>
        <end position="279"/>
    </location>
</feature>
<dbReference type="EMBL" id="FMSH01000406">
    <property type="protein sequence ID" value="SCU86994.1"/>
    <property type="molecule type" value="Genomic_DNA"/>
</dbReference>
<dbReference type="Gene3D" id="3.30.410.40">
    <property type="match status" value="1"/>
</dbReference>
<reference evidence="9" key="1">
    <citation type="submission" date="2016-09" db="EMBL/GenBank/DDBJ databases">
        <authorList>
            <person name="Capua I."/>
            <person name="De Benedictis P."/>
            <person name="Joannis T."/>
            <person name="Lombin L.H."/>
            <person name="Cattoli G."/>
        </authorList>
    </citation>
    <scope>NUCLEOTIDE SEQUENCE</scope>
    <source>
        <strain evidence="9">B9</strain>
    </source>
</reference>
<name>A0A1K0IM66_CUPNE</name>
<dbReference type="PANTHER" id="PTHR11552:SF147">
    <property type="entry name" value="CHOLINE DEHYDROGENASE, MITOCHONDRIAL"/>
    <property type="match status" value="1"/>
</dbReference>
<dbReference type="RefSeq" id="WP_340528167.1">
    <property type="nucleotide sequence ID" value="NZ_FMSH01000406.1"/>
</dbReference>
<evidence type="ECO:0000259" key="8">
    <source>
        <dbReference type="PROSITE" id="PS00624"/>
    </source>
</evidence>
<feature type="domain" description="Glucose-methanol-choline oxidoreductase N-terminal" evidence="7">
    <location>
        <begin position="83"/>
        <end position="106"/>
    </location>
</feature>
<evidence type="ECO:0000259" key="7">
    <source>
        <dbReference type="PROSITE" id="PS00623"/>
    </source>
</evidence>